<comment type="caution">
    <text evidence="2">The sequence shown here is derived from an EMBL/GenBank/DDBJ whole genome shotgun (WGS) entry which is preliminary data.</text>
</comment>
<protein>
    <recommendedName>
        <fullName evidence="1">Translation initiation factor IF2/IF5 domain-containing protein</fullName>
    </recommendedName>
</protein>
<dbReference type="AlphaFoldDB" id="A0A8H3IUT7"/>
<name>A0A8H3IUT7_9LECA</name>
<dbReference type="PANTHER" id="PTHR23001:SF3">
    <property type="entry name" value="EUKARYOTIC TRANSLATION INITIATION FACTOR 2 SUBUNIT 2"/>
    <property type="match status" value="1"/>
</dbReference>
<dbReference type="GO" id="GO:0003743">
    <property type="term" value="F:translation initiation factor activity"/>
    <property type="evidence" value="ECO:0007669"/>
    <property type="project" value="InterPro"/>
</dbReference>
<organism evidence="2 3">
    <name type="scientific">Gomphillus americanus</name>
    <dbReference type="NCBI Taxonomy" id="1940652"/>
    <lineage>
        <taxon>Eukaryota</taxon>
        <taxon>Fungi</taxon>
        <taxon>Dikarya</taxon>
        <taxon>Ascomycota</taxon>
        <taxon>Pezizomycotina</taxon>
        <taxon>Lecanoromycetes</taxon>
        <taxon>OSLEUM clade</taxon>
        <taxon>Ostropomycetidae</taxon>
        <taxon>Ostropales</taxon>
        <taxon>Graphidaceae</taxon>
        <taxon>Gomphilloideae</taxon>
        <taxon>Gomphillus</taxon>
    </lineage>
</organism>
<dbReference type="Gene3D" id="3.30.30.170">
    <property type="match status" value="1"/>
</dbReference>
<accession>A0A8H3IUT7</accession>
<evidence type="ECO:0000313" key="2">
    <source>
        <dbReference type="EMBL" id="CAF9928895.1"/>
    </source>
</evidence>
<keyword evidence="3" id="KW-1185">Reference proteome</keyword>
<dbReference type="InterPro" id="IPR045196">
    <property type="entry name" value="IF2/IF5"/>
</dbReference>
<dbReference type="EMBL" id="CAJPDQ010000031">
    <property type="protein sequence ID" value="CAF9928895.1"/>
    <property type="molecule type" value="Genomic_DNA"/>
</dbReference>
<feature type="domain" description="Translation initiation factor IF2/IF5" evidence="1">
    <location>
        <begin position="57"/>
        <end position="146"/>
    </location>
</feature>
<gene>
    <name evidence="2" type="ORF">GOMPHAMPRED_005246</name>
</gene>
<dbReference type="Proteomes" id="UP000664169">
    <property type="component" value="Unassembled WGS sequence"/>
</dbReference>
<evidence type="ECO:0000313" key="3">
    <source>
        <dbReference type="Proteomes" id="UP000664169"/>
    </source>
</evidence>
<evidence type="ECO:0000259" key="1">
    <source>
        <dbReference type="SMART" id="SM00653"/>
    </source>
</evidence>
<dbReference type="SMART" id="SM00653">
    <property type="entry name" value="eIF2B_5"/>
    <property type="match status" value="1"/>
</dbReference>
<dbReference type="PANTHER" id="PTHR23001">
    <property type="entry name" value="EUKARYOTIC TRANSLATION INITIATION FACTOR"/>
    <property type="match status" value="1"/>
</dbReference>
<proteinExistence type="predicted"/>
<sequence>MTSRMQIYIYLDTGADFPIIDPALSESAHNDGSSNIDNIGATPTPKIEEQVERNDTDTHNHVPVPQLQHVGKKRTLLLNCTELSGQLNRTSKQITDFLVYTVGTSGSFVDQGHFAMRGRFQKRQIERALKQFVDQYLIKDVFSFDV</sequence>
<dbReference type="InterPro" id="IPR002735">
    <property type="entry name" value="Transl_init_fac_IF2/IF5_dom"/>
</dbReference>
<dbReference type="SUPFAM" id="SSF100966">
    <property type="entry name" value="Translation initiation factor 2 beta, aIF2beta, N-terminal domain"/>
    <property type="match status" value="1"/>
</dbReference>
<dbReference type="InterPro" id="IPR016189">
    <property type="entry name" value="Transl_init_fac_IF2/IF5_N"/>
</dbReference>
<dbReference type="Pfam" id="PF01873">
    <property type="entry name" value="eIF-5_eIF-2B"/>
    <property type="match status" value="1"/>
</dbReference>
<reference evidence="2" key="1">
    <citation type="submission" date="2021-03" db="EMBL/GenBank/DDBJ databases">
        <authorList>
            <person name="Tagirdzhanova G."/>
        </authorList>
    </citation>
    <scope>NUCLEOTIDE SEQUENCE</scope>
</reference>
<dbReference type="OrthoDB" id="10255414at2759"/>